<accession>A0A5E8CL54</accession>
<protein>
    <recommendedName>
        <fullName evidence="2">DUF4856 domain-containing protein</fullName>
    </recommendedName>
</protein>
<dbReference type="InterPro" id="IPR032331">
    <property type="entry name" value="DUF4856"/>
</dbReference>
<reference evidence="1" key="1">
    <citation type="submission" date="2019-09" db="EMBL/GenBank/DDBJ databases">
        <authorList>
            <person name="Needham M D."/>
        </authorList>
    </citation>
    <scope>NUCLEOTIDE SEQUENCE</scope>
</reference>
<dbReference type="AlphaFoldDB" id="A0A5E8CL54"/>
<dbReference type="EMBL" id="CABVLZ010000005">
    <property type="protein sequence ID" value="VVU95559.1"/>
    <property type="molecule type" value="Genomic_DNA"/>
</dbReference>
<name>A0A5E8CL54_9ZZZZ</name>
<sequence length="466" mass="52335">MVNKKDKKKIIAATAAGLLYNSQSKRRDWVCKIFGKCEDKKQALDQECVTYGPYPITLQGYDGEKKNSVAYTGQIARHILHESLKKAAGQGNSQAMMAYFKNPNNEIDDIEILAPSGKGKFRFKQKTHGEISTGKNLSGKIYKGSVNGWGGMTAEQIVEFMIEKAGETEDGFDPTTGYDYQQLLSKFIMGAVFYYQAVDNYLGAKLEADNKPNDKPYKKGKHYTGKEHSWDEAWGYWGAPAHSLCLTAEQNYSIAKRKDLEAADYDGDNLVDLKFEHCYSHAYYAAAFDKGGKTDYLATINKAFIDGRNLINSAKGEILNDDQREKLKAFSIIIKENWQKVIAEAIFKYAGSTYKNIVKIQKKAFEGNDTSKEFRDYAKHWGELKGFALALGCSSYKSEIAPTLHKIIGLGPVLLNNSKVVMVDTKGYNFGSDTSNLEDYKNNMIDIQKIMLKEFDLTARINDLIV</sequence>
<evidence type="ECO:0008006" key="2">
    <source>
        <dbReference type="Google" id="ProtNLM"/>
    </source>
</evidence>
<evidence type="ECO:0000313" key="1">
    <source>
        <dbReference type="EMBL" id="VVU95559.1"/>
    </source>
</evidence>
<dbReference type="Pfam" id="PF16148">
    <property type="entry name" value="DUF4856"/>
    <property type="match status" value="1"/>
</dbReference>
<gene>
    <name evidence="1" type="ORF">CPAV1605_1311</name>
</gene>
<organism evidence="1">
    <name type="scientific">seawater metagenome</name>
    <dbReference type="NCBI Taxonomy" id="1561972"/>
    <lineage>
        <taxon>unclassified sequences</taxon>
        <taxon>metagenomes</taxon>
        <taxon>ecological metagenomes</taxon>
    </lineage>
</organism>
<proteinExistence type="predicted"/>